<dbReference type="SMART" id="SM00387">
    <property type="entry name" value="HATPase_c"/>
    <property type="match status" value="1"/>
</dbReference>
<reference evidence="10 11" key="1">
    <citation type="submission" date="2015-06" db="EMBL/GenBank/DDBJ databases">
        <authorList>
            <person name="Zeng Y."/>
            <person name="Huang Y."/>
        </authorList>
    </citation>
    <scope>NUCLEOTIDE SEQUENCE [LARGE SCALE GENOMIC DNA]</scope>
    <source>
        <strain evidence="10 11">PQ-2</strain>
    </source>
</reference>
<dbReference type="InterPro" id="IPR036890">
    <property type="entry name" value="HATPase_C_sf"/>
</dbReference>
<dbReference type="SUPFAM" id="SSF55874">
    <property type="entry name" value="ATPase domain of HSP90 chaperone/DNA topoisomerase II/histidine kinase"/>
    <property type="match status" value="1"/>
</dbReference>
<comment type="subcellular location">
    <subcellularLocation>
        <location evidence="2">Membrane</location>
    </subcellularLocation>
</comment>
<dbReference type="CDD" id="cd00082">
    <property type="entry name" value="HisKA"/>
    <property type="match status" value="1"/>
</dbReference>
<evidence type="ECO:0000256" key="3">
    <source>
        <dbReference type="ARBA" id="ARBA00012438"/>
    </source>
</evidence>
<evidence type="ECO:0000256" key="8">
    <source>
        <dbReference type="ARBA" id="ARBA00022989"/>
    </source>
</evidence>
<dbReference type="InterPro" id="IPR003661">
    <property type="entry name" value="HisK_dim/P_dom"/>
</dbReference>
<dbReference type="Gene3D" id="3.30.565.10">
    <property type="entry name" value="Histidine kinase-like ATPase, C-terminal domain"/>
    <property type="match status" value="1"/>
</dbReference>
<keyword evidence="8" id="KW-1133">Transmembrane helix</keyword>
<dbReference type="InterPro" id="IPR004358">
    <property type="entry name" value="Sig_transdc_His_kin-like_C"/>
</dbReference>
<accession>A0A0G3XJY1</accession>
<dbReference type="InterPro" id="IPR036097">
    <property type="entry name" value="HisK_dim/P_sf"/>
</dbReference>
<evidence type="ECO:0000256" key="5">
    <source>
        <dbReference type="ARBA" id="ARBA00022679"/>
    </source>
</evidence>
<dbReference type="CDD" id="cd00075">
    <property type="entry name" value="HATPase"/>
    <property type="match status" value="1"/>
</dbReference>
<protein>
    <recommendedName>
        <fullName evidence="3">histidine kinase</fullName>
        <ecNumber evidence="3">2.7.13.3</ecNumber>
    </recommendedName>
</protein>
<dbReference type="GO" id="GO:0005886">
    <property type="term" value="C:plasma membrane"/>
    <property type="evidence" value="ECO:0007669"/>
    <property type="project" value="TreeGrafter"/>
</dbReference>
<dbReference type="OrthoDB" id="9815202at2"/>
<dbReference type="Pfam" id="PF02518">
    <property type="entry name" value="HATPase_c"/>
    <property type="match status" value="1"/>
</dbReference>
<keyword evidence="5" id="KW-0808">Transferase</keyword>
<dbReference type="PATRIC" id="fig|1348774.3.peg.2725"/>
<evidence type="ECO:0000313" key="11">
    <source>
        <dbReference type="Proteomes" id="UP000035287"/>
    </source>
</evidence>
<proteinExistence type="predicted"/>
<keyword evidence="11" id="KW-1185">Reference proteome</keyword>
<dbReference type="KEGG" id="cna:AB433_12975"/>
<evidence type="ECO:0000256" key="2">
    <source>
        <dbReference type="ARBA" id="ARBA00004370"/>
    </source>
</evidence>
<dbReference type="SUPFAM" id="SSF47384">
    <property type="entry name" value="Homodimeric domain of signal transducing histidine kinase"/>
    <property type="match status" value="1"/>
</dbReference>
<dbReference type="Gene3D" id="1.10.287.130">
    <property type="match status" value="1"/>
</dbReference>
<dbReference type="SMART" id="SM00388">
    <property type="entry name" value="HisKA"/>
    <property type="match status" value="1"/>
</dbReference>
<dbReference type="EC" id="2.7.13.3" evidence="3"/>
<dbReference type="STRING" id="1348774.AB433_12975"/>
<evidence type="ECO:0000256" key="9">
    <source>
        <dbReference type="ARBA" id="ARBA00023136"/>
    </source>
</evidence>
<organism evidence="10 11">
    <name type="scientific">Croceicoccus naphthovorans</name>
    <dbReference type="NCBI Taxonomy" id="1348774"/>
    <lineage>
        <taxon>Bacteria</taxon>
        <taxon>Pseudomonadati</taxon>
        <taxon>Pseudomonadota</taxon>
        <taxon>Alphaproteobacteria</taxon>
        <taxon>Sphingomonadales</taxon>
        <taxon>Erythrobacteraceae</taxon>
        <taxon>Croceicoccus</taxon>
    </lineage>
</organism>
<dbReference type="GO" id="GO:0000155">
    <property type="term" value="F:phosphorelay sensor kinase activity"/>
    <property type="evidence" value="ECO:0007669"/>
    <property type="project" value="InterPro"/>
</dbReference>
<dbReference type="Proteomes" id="UP000035287">
    <property type="component" value="Chromosome"/>
</dbReference>
<dbReference type="InterPro" id="IPR005467">
    <property type="entry name" value="His_kinase_dom"/>
</dbReference>
<keyword evidence="7 10" id="KW-0418">Kinase</keyword>
<dbReference type="PANTHER" id="PTHR45436">
    <property type="entry name" value="SENSOR HISTIDINE KINASE YKOH"/>
    <property type="match status" value="1"/>
</dbReference>
<gene>
    <name evidence="10" type="ORF">AB433_12975</name>
</gene>
<dbReference type="PROSITE" id="PS50109">
    <property type="entry name" value="HIS_KIN"/>
    <property type="match status" value="1"/>
</dbReference>
<keyword evidence="6" id="KW-0812">Transmembrane</keyword>
<evidence type="ECO:0000256" key="1">
    <source>
        <dbReference type="ARBA" id="ARBA00000085"/>
    </source>
</evidence>
<evidence type="ECO:0000313" key="10">
    <source>
        <dbReference type="EMBL" id="AKM10673.1"/>
    </source>
</evidence>
<dbReference type="InterPro" id="IPR050428">
    <property type="entry name" value="TCS_sensor_his_kinase"/>
</dbReference>
<comment type="catalytic activity">
    <reaction evidence="1">
        <text>ATP + protein L-histidine = ADP + protein N-phospho-L-histidine.</text>
        <dbReference type="EC" id="2.7.13.3"/>
    </reaction>
</comment>
<dbReference type="InterPro" id="IPR003594">
    <property type="entry name" value="HATPase_dom"/>
</dbReference>
<name>A0A0G3XJY1_9SPHN</name>
<evidence type="ECO:0000256" key="6">
    <source>
        <dbReference type="ARBA" id="ARBA00022692"/>
    </source>
</evidence>
<dbReference type="AlphaFoldDB" id="A0A0G3XJY1"/>
<keyword evidence="4" id="KW-0597">Phosphoprotein</keyword>
<dbReference type="EMBL" id="CP011770">
    <property type="protein sequence ID" value="AKM10673.1"/>
    <property type="molecule type" value="Genomic_DNA"/>
</dbReference>
<evidence type="ECO:0000256" key="7">
    <source>
        <dbReference type="ARBA" id="ARBA00022777"/>
    </source>
</evidence>
<dbReference type="PANTHER" id="PTHR45436:SF8">
    <property type="entry name" value="HISTIDINE KINASE"/>
    <property type="match status" value="1"/>
</dbReference>
<sequence>MGADALRAKGSIFSRIVWVSIGASILLIAGLWLVTDLTIRSTLEDSARKAVDVDLAGLVDIHASGDTDELVRRIGDRLSLRPSEGGTPHYLLLGDGDRLAGDIPAWPALDAAVSESGTIRIGEGTRAYARATQLGPDLRLLVARETDEAEALRARVRVVFIVGGAAFVALVAFFGQLSAGRLQRRIAQVNLALRDTAENRGGLPTTERHGDEIDDLAHDSAAVIGRVQNLLTAHRDTTDRLAHEIRTPLMHLDARLAKALDAGPSDDVSRRLVEAREEIRRLVGVLESLLDIAWSKAREGDHAGLKPVDLSQVVSRMCELYTDSAEDLGLHFGTAISPGVVLDGEEPHLARLLTNLLDNALKYVPEGGTIRVTLTPGPVLIVEDDGPGVPEADQEAIFERFHRARGASQGGERPGAGLGLALARAIAERHGLTLEYRAKDKGACFVVERKRA</sequence>
<keyword evidence="9" id="KW-0472">Membrane</keyword>
<dbReference type="RefSeq" id="WP_047821539.1">
    <property type="nucleotide sequence ID" value="NZ_CP011770.1"/>
</dbReference>
<dbReference type="PRINTS" id="PR00344">
    <property type="entry name" value="BCTRLSENSOR"/>
</dbReference>
<evidence type="ECO:0000256" key="4">
    <source>
        <dbReference type="ARBA" id="ARBA00022553"/>
    </source>
</evidence>